<keyword evidence="4 5" id="KW-0539">Nucleus</keyword>
<accession>W9RC23</accession>
<dbReference type="Pfam" id="PF14215">
    <property type="entry name" value="bHLH-MYC_N"/>
    <property type="match status" value="1"/>
</dbReference>
<keyword evidence="6" id="KW-0175">Coiled coil</keyword>
<dbReference type="PROSITE" id="PS50888">
    <property type="entry name" value="BHLH"/>
    <property type="match status" value="1"/>
</dbReference>
<gene>
    <name evidence="8" type="ORF">L484_015347</name>
</gene>
<keyword evidence="3 5" id="KW-0804">Transcription</keyword>
<dbReference type="Pfam" id="PF22754">
    <property type="entry name" value="bHLH-TF_ACT-like_plant"/>
    <property type="match status" value="1"/>
</dbReference>
<dbReference type="GO" id="GO:0000976">
    <property type="term" value="F:transcription cis-regulatory region binding"/>
    <property type="evidence" value="ECO:0007669"/>
    <property type="project" value="TreeGrafter"/>
</dbReference>
<keyword evidence="9" id="KW-1185">Reference proteome</keyword>
<dbReference type="GO" id="GO:0003700">
    <property type="term" value="F:DNA-binding transcription factor activity"/>
    <property type="evidence" value="ECO:0007669"/>
    <property type="project" value="InterPro"/>
</dbReference>
<dbReference type="PANTHER" id="PTHR11514:SF115">
    <property type="entry name" value="TRANSCRIPTION FACTOR"/>
    <property type="match status" value="1"/>
</dbReference>
<evidence type="ECO:0000256" key="1">
    <source>
        <dbReference type="ARBA" id="ARBA00004123"/>
    </source>
</evidence>
<dbReference type="InterPro" id="IPR045084">
    <property type="entry name" value="AIB/MYC-like"/>
</dbReference>
<dbReference type="eggNOG" id="ENOG502QWIW">
    <property type="taxonomic scope" value="Eukaryota"/>
</dbReference>
<evidence type="ECO:0000313" key="9">
    <source>
        <dbReference type="Proteomes" id="UP000030645"/>
    </source>
</evidence>
<dbReference type="Proteomes" id="UP000030645">
    <property type="component" value="Unassembled WGS sequence"/>
</dbReference>
<dbReference type="InterPro" id="IPR025610">
    <property type="entry name" value="MYC/MYB_N"/>
</dbReference>
<dbReference type="InterPro" id="IPR036638">
    <property type="entry name" value="HLH_DNA-bd_sf"/>
</dbReference>
<dbReference type="InterPro" id="IPR011598">
    <property type="entry name" value="bHLH_dom"/>
</dbReference>
<dbReference type="KEGG" id="mnt:21398450"/>
<feature type="coiled-coil region" evidence="6">
    <location>
        <begin position="361"/>
        <end position="388"/>
    </location>
</feature>
<name>W9RC23_9ROSA</name>
<feature type="domain" description="BHLH" evidence="7">
    <location>
        <begin position="322"/>
        <end position="371"/>
    </location>
</feature>
<dbReference type="Gene3D" id="4.10.280.10">
    <property type="entry name" value="Helix-loop-helix DNA-binding domain"/>
    <property type="match status" value="1"/>
</dbReference>
<dbReference type="Pfam" id="PF00010">
    <property type="entry name" value="HLH"/>
    <property type="match status" value="1"/>
</dbReference>
<evidence type="ECO:0000256" key="4">
    <source>
        <dbReference type="ARBA" id="ARBA00023242"/>
    </source>
</evidence>
<dbReference type="AlphaFoldDB" id="W9RC23"/>
<evidence type="ECO:0000256" key="5">
    <source>
        <dbReference type="RuleBase" id="RU369104"/>
    </source>
</evidence>
<organism evidence="8 9">
    <name type="scientific">Morus notabilis</name>
    <dbReference type="NCBI Taxonomy" id="981085"/>
    <lineage>
        <taxon>Eukaryota</taxon>
        <taxon>Viridiplantae</taxon>
        <taxon>Streptophyta</taxon>
        <taxon>Embryophyta</taxon>
        <taxon>Tracheophyta</taxon>
        <taxon>Spermatophyta</taxon>
        <taxon>Magnoliopsida</taxon>
        <taxon>eudicotyledons</taxon>
        <taxon>Gunneridae</taxon>
        <taxon>Pentapetalae</taxon>
        <taxon>rosids</taxon>
        <taxon>fabids</taxon>
        <taxon>Rosales</taxon>
        <taxon>Moraceae</taxon>
        <taxon>Moreae</taxon>
        <taxon>Morus</taxon>
    </lineage>
</organism>
<dbReference type="PANTHER" id="PTHR11514">
    <property type="entry name" value="MYC"/>
    <property type="match status" value="1"/>
</dbReference>
<proteinExistence type="predicted"/>
<dbReference type="SUPFAM" id="SSF47459">
    <property type="entry name" value="HLH, helix-loop-helix DNA-binding domain"/>
    <property type="match status" value="1"/>
</dbReference>
<dbReference type="GO" id="GO:0046983">
    <property type="term" value="F:protein dimerization activity"/>
    <property type="evidence" value="ECO:0007669"/>
    <property type="project" value="InterPro"/>
</dbReference>
<dbReference type="SMART" id="SM00353">
    <property type="entry name" value="HLH"/>
    <property type="match status" value="1"/>
</dbReference>
<evidence type="ECO:0000256" key="6">
    <source>
        <dbReference type="SAM" id="Coils"/>
    </source>
</evidence>
<dbReference type="OrthoDB" id="1926382at2759"/>
<dbReference type="GO" id="GO:0005634">
    <property type="term" value="C:nucleus"/>
    <property type="evidence" value="ECO:0007669"/>
    <property type="project" value="UniProtKB-SubCell"/>
</dbReference>
<dbReference type="EMBL" id="KE344854">
    <property type="protein sequence ID" value="EXB81873.1"/>
    <property type="molecule type" value="Genomic_DNA"/>
</dbReference>
<protein>
    <recommendedName>
        <fullName evidence="5">Transcription factor</fullName>
        <shortName evidence="5">bHLH transcription factor</shortName>
    </recommendedName>
    <alternativeName>
        <fullName evidence="5">Basic helix-loop-helix protein</fullName>
    </alternativeName>
</protein>
<evidence type="ECO:0000256" key="3">
    <source>
        <dbReference type="ARBA" id="ARBA00023163"/>
    </source>
</evidence>
<comment type="subcellular location">
    <subcellularLocation>
        <location evidence="1 5">Nucleus</location>
    </subcellularLocation>
</comment>
<reference evidence="9" key="1">
    <citation type="submission" date="2013-01" db="EMBL/GenBank/DDBJ databases">
        <title>Draft Genome Sequence of a Mulberry Tree, Morus notabilis C.K. Schneid.</title>
        <authorList>
            <person name="He N."/>
            <person name="Zhao S."/>
        </authorList>
    </citation>
    <scope>NUCLEOTIDE SEQUENCE</scope>
</reference>
<dbReference type="STRING" id="981085.W9RC23"/>
<dbReference type="InterPro" id="IPR054502">
    <property type="entry name" value="bHLH-TF_ACT-like_plant"/>
</dbReference>
<sequence>MEEIISSCSSSSLVPISQQDHHQTKPTIQQRLQFILQTRPEWWVYSIFWQAYKDVTIGSKGDVSLSWNGGYFRGTKNDVARKGNDVVETVFGFDLEKKASTTSRVGDIQALFGNDSGQEMDVDVLSDIEWFYTVSLSRTFAAESGAIGRSFSSGAYVWLTGSEELLLYECERVKEARMHGIQTLVCIATPNGVLELGSSDLIKEDWSLVQLAKSLLGSSGVPINNISPNIIQRQNSIQNQISNIRDNFPLLDIGIMPSGSGRNESTLEDPNKQPEDIAKKHVVTGGSSSDSGPSDSDGYFASAITGGNRIKKRGRKPVIGNSLPVNHVEAERQRREKLNHRFYALRSVVPNVSKMDKASLLADAVVYINELKSKINELETQVHLSQSNRPLKMGITMCNSTPKFESQSTYNIVEHKRKYSSYGSVGAMEVDVKIVGTEAMIRVQCPDVNYPPARLMNALRDLEFQILHVSVSSVKELVLQDVVVRVPDRFPSEEAMRMAIVRLMQS</sequence>
<evidence type="ECO:0000313" key="8">
    <source>
        <dbReference type="EMBL" id="EXB81873.1"/>
    </source>
</evidence>
<evidence type="ECO:0000259" key="7">
    <source>
        <dbReference type="PROSITE" id="PS50888"/>
    </source>
</evidence>
<keyword evidence="2 5" id="KW-0805">Transcription regulation</keyword>
<evidence type="ECO:0000256" key="2">
    <source>
        <dbReference type="ARBA" id="ARBA00023015"/>
    </source>
</evidence>